<dbReference type="OrthoDB" id="9803306at2"/>
<dbReference type="STRING" id="1907941.BKE30_09655"/>
<evidence type="ECO:0000256" key="1">
    <source>
        <dbReference type="ARBA" id="ARBA00006890"/>
    </source>
</evidence>
<dbReference type="SUPFAM" id="SSF53448">
    <property type="entry name" value="Nucleotide-diphospho-sugar transferases"/>
    <property type="match status" value="1"/>
</dbReference>
<keyword evidence="4 8" id="KW-0808">Transferase</keyword>
<dbReference type="InterPro" id="IPR005835">
    <property type="entry name" value="NTP_transferase_dom"/>
</dbReference>
<comment type="function">
    <text evidence="6">May play a role in stationary phase survival.</text>
</comment>
<comment type="similarity">
    <text evidence="1 8">Belongs to the UDPGP type 2 family.</text>
</comment>
<keyword evidence="11" id="KW-1185">Reference proteome</keyword>
<dbReference type="EMBL" id="MLCN01000023">
    <property type="protein sequence ID" value="ONG39603.1"/>
    <property type="molecule type" value="Genomic_DNA"/>
</dbReference>
<dbReference type="AlphaFoldDB" id="A0A1S8CUQ2"/>
<evidence type="ECO:0000256" key="7">
    <source>
        <dbReference type="ARBA" id="ARBA00048128"/>
    </source>
</evidence>
<accession>A0A1S8CUQ2</accession>
<dbReference type="CDD" id="cd02541">
    <property type="entry name" value="UGPase_prokaryotic"/>
    <property type="match status" value="1"/>
</dbReference>
<dbReference type="GO" id="GO:0003983">
    <property type="term" value="F:UTP:glucose-1-phosphate uridylyltransferase activity"/>
    <property type="evidence" value="ECO:0007669"/>
    <property type="project" value="UniProtKB-EC"/>
</dbReference>
<evidence type="ECO:0000256" key="5">
    <source>
        <dbReference type="ARBA" id="ARBA00022695"/>
    </source>
</evidence>
<evidence type="ECO:0000259" key="9">
    <source>
        <dbReference type="Pfam" id="PF00483"/>
    </source>
</evidence>
<dbReference type="EC" id="2.7.7.9" evidence="2 8"/>
<dbReference type="Proteomes" id="UP000192132">
    <property type="component" value="Unassembled WGS sequence"/>
</dbReference>
<evidence type="ECO:0000313" key="11">
    <source>
        <dbReference type="Proteomes" id="UP000192132"/>
    </source>
</evidence>
<dbReference type="PANTHER" id="PTHR43197">
    <property type="entry name" value="UTP--GLUCOSE-1-PHOSPHATE URIDYLYLTRANSFERASE"/>
    <property type="match status" value="1"/>
</dbReference>
<keyword evidence="5 8" id="KW-0548">Nucleotidyltransferase</keyword>
<dbReference type="GO" id="GO:0006011">
    <property type="term" value="P:UDP-alpha-D-glucose metabolic process"/>
    <property type="evidence" value="ECO:0007669"/>
    <property type="project" value="InterPro"/>
</dbReference>
<dbReference type="PANTHER" id="PTHR43197:SF1">
    <property type="entry name" value="UTP--GLUCOSE-1-PHOSPHATE URIDYLYLTRANSFERASE"/>
    <property type="match status" value="1"/>
</dbReference>
<feature type="domain" description="Nucleotidyl transferase" evidence="9">
    <location>
        <begin position="6"/>
        <end position="276"/>
    </location>
</feature>
<evidence type="ECO:0000313" key="10">
    <source>
        <dbReference type="EMBL" id="ONG39603.1"/>
    </source>
</evidence>
<dbReference type="InterPro" id="IPR005771">
    <property type="entry name" value="GalU_uridylyltTrfase_bac/arc"/>
</dbReference>
<sequence>MAVKKAVLPVAGLGTRFLPASKSIPKEMITVVDRPVIDYVVQEAIAAGIEQIILVTHSSKRAIEDYFDSHYELEDSLQKKNKLELLEIIQNIIPKEIDVVAVRQPQPLGLGHAVLCAKSVIGNEPFAVLLPDVLVKNINTHAGTQNDLQYMINYYNQTQHSQVMVEQVLPELVSQYGVVDIGGHDLEAGQSLPLKGIVEKPNIGAAPSRLAVVGRYVLPGRILSLLEQTKPGAGGEIQLTDAIATLMHEEFVDAYRMSGKTYDCGSKLGYLDAILNYGIDHPQLGSDFVKLIQNSLK</sequence>
<evidence type="ECO:0000256" key="3">
    <source>
        <dbReference type="ARBA" id="ARBA00019048"/>
    </source>
</evidence>
<proteinExistence type="inferred from homology"/>
<evidence type="ECO:0000256" key="8">
    <source>
        <dbReference type="RuleBase" id="RU361259"/>
    </source>
</evidence>
<evidence type="ECO:0000256" key="6">
    <source>
        <dbReference type="ARBA" id="ARBA00037294"/>
    </source>
</evidence>
<dbReference type="Pfam" id="PF00483">
    <property type="entry name" value="NTP_transferase"/>
    <property type="match status" value="1"/>
</dbReference>
<dbReference type="InterPro" id="IPR029044">
    <property type="entry name" value="Nucleotide-diphossugar_trans"/>
</dbReference>
<comment type="caution">
    <text evidence="10">The sequence shown here is derived from an EMBL/GenBank/DDBJ whole genome shotgun (WGS) entry which is preliminary data.</text>
</comment>
<dbReference type="NCBIfam" id="TIGR01099">
    <property type="entry name" value="galU"/>
    <property type="match status" value="1"/>
</dbReference>
<organism evidence="10 11">
    <name type="scientific">Alkanindiges hydrocarboniclasticus</name>
    <dbReference type="NCBI Taxonomy" id="1907941"/>
    <lineage>
        <taxon>Bacteria</taxon>
        <taxon>Pseudomonadati</taxon>
        <taxon>Pseudomonadota</taxon>
        <taxon>Gammaproteobacteria</taxon>
        <taxon>Moraxellales</taxon>
        <taxon>Moraxellaceae</taxon>
        <taxon>Alkanindiges</taxon>
    </lineage>
</organism>
<evidence type="ECO:0000256" key="2">
    <source>
        <dbReference type="ARBA" id="ARBA00012415"/>
    </source>
</evidence>
<dbReference type="Gene3D" id="3.90.550.10">
    <property type="entry name" value="Spore Coat Polysaccharide Biosynthesis Protein SpsA, Chain A"/>
    <property type="match status" value="1"/>
</dbReference>
<comment type="catalytic activity">
    <reaction evidence="7 8">
        <text>alpha-D-glucose 1-phosphate + UTP + H(+) = UDP-alpha-D-glucose + diphosphate</text>
        <dbReference type="Rhea" id="RHEA:19889"/>
        <dbReference type="ChEBI" id="CHEBI:15378"/>
        <dbReference type="ChEBI" id="CHEBI:33019"/>
        <dbReference type="ChEBI" id="CHEBI:46398"/>
        <dbReference type="ChEBI" id="CHEBI:58601"/>
        <dbReference type="ChEBI" id="CHEBI:58885"/>
        <dbReference type="EC" id="2.7.7.9"/>
    </reaction>
</comment>
<dbReference type="RefSeq" id="WP_076878394.1">
    <property type="nucleotide sequence ID" value="NZ_MLCN01000023.1"/>
</dbReference>
<name>A0A1S8CUQ2_9GAMM</name>
<gene>
    <name evidence="10" type="ORF">BKE30_09655</name>
</gene>
<reference evidence="10 11" key="1">
    <citation type="submission" date="2016-10" db="EMBL/GenBank/DDBJ databases">
        <title>Draft Genome sequence of Alkanindiges sp. strain H1.</title>
        <authorList>
            <person name="Subhash Y."/>
            <person name="Lee S."/>
        </authorList>
    </citation>
    <scope>NUCLEOTIDE SEQUENCE [LARGE SCALE GENOMIC DNA]</scope>
    <source>
        <strain evidence="10 11">H1</strain>
    </source>
</reference>
<protein>
    <recommendedName>
        <fullName evidence="3 8">UTP--glucose-1-phosphate uridylyltransferase</fullName>
        <ecNumber evidence="2 8">2.7.7.9</ecNumber>
    </recommendedName>
    <alternativeName>
        <fullName evidence="8">UDP-glucose pyrophosphorylase</fullName>
    </alternativeName>
</protein>
<evidence type="ECO:0000256" key="4">
    <source>
        <dbReference type="ARBA" id="ARBA00022679"/>
    </source>
</evidence>